<organism evidence="18 19">
    <name type="scientific">Phytophthora palmivora</name>
    <dbReference type="NCBI Taxonomy" id="4796"/>
    <lineage>
        <taxon>Eukaryota</taxon>
        <taxon>Sar</taxon>
        <taxon>Stramenopiles</taxon>
        <taxon>Oomycota</taxon>
        <taxon>Peronosporomycetes</taxon>
        <taxon>Peronosporales</taxon>
        <taxon>Peronosporaceae</taxon>
        <taxon>Phytophthora</taxon>
    </lineage>
</organism>
<keyword evidence="11" id="KW-0229">DNA integration</keyword>
<sequence length="869" mass="97425">MKFASKGLLPQIVKPEYEQLSDRSTAEWKTNDLKSLGVIAGDVSLTYQVYIRGALSAADAWTLLEELFNRKTLKNRLIVTKKLNNFKMEPGTRFANHVDQFKVIVLQMGTIGEPLDETRQLVLLLGSLTDEYKMISTVLENTPNITLAYAIQALSGVTASDESPSAQEKAFAAKKRNPGGKHRFGGKCFYCKKQGHKEFECRKKKSDEERGQPVDSGASSHMASVQNKFVSMKELKTPVRITIADDTKIDAVATGTVSMKLMGGTTVSLLDVLYIPEVEGSLISVSKLAEKNVVVQFSKDKCVFRYGDAKVMEATRCGNVYKLKIVGDEFKRYERLVTMADEVHGVTDGVTSDAICVGCCLCMMRADDFPRYPEKLVKSAGVLDLVHTDVMGPMQTKTPGGWTYVVTFIDDYSRHVTVYFMKAKADVPRRQFKAYPNQCGIQHEKTVPYTPQQYGLTERMTRSLVEMARCMLYHETVGKKSWAEAVNTAAWITNRIPNSVIINTPYEIVYKTKPLLKKLKVFGALGYAHIPDEKRRKLDAKVFKCRFMGYEDGVKGYRVMNVTTGKLQIVRTVSFMETNTSGYLMVRQDEDEEPTTIPVPGKQRSVDTRVVVPSVTEGHDVNPLQRDTEMDSVMKGDVIRHKARLVTKGYLQRHDIEYEEMNAPVAYLNSILTKLAKCCAEGFEIEQCDVDTAFLYGKLEEEIYMELPEGLQELLSLADTEGEVAHLKTMGFIAADTDPCVYTRGEGDSECIVCLYTVTTKDVAITFDGRMGTKLTAYSDADWAGNRDDRLSDIGAEQHGPTVIYEDNHVAMALAKNVGYQIRTKHIDICYHFIREKIASGEVGLTYEEPKNQLAEFLTKGLSTMTLRY</sequence>
<keyword evidence="4" id="KW-0540">Nuclease</keyword>
<evidence type="ECO:0000256" key="12">
    <source>
        <dbReference type="ARBA" id="ARBA00022918"/>
    </source>
</evidence>
<keyword evidence="15" id="KW-0233">DNA recombination</keyword>
<keyword evidence="16" id="KW-0511">Multifunctional enzyme</keyword>
<evidence type="ECO:0000256" key="10">
    <source>
        <dbReference type="ARBA" id="ARBA00022842"/>
    </source>
</evidence>
<evidence type="ECO:0000313" key="19">
    <source>
        <dbReference type="Proteomes" id="UP000237271"/>
    </source>
</evidence>
<dbReference type="GO" id="GO:0015074">
    <property type="term" value="P:DNA integration"/>
    <property type="evidence" value="ECO:0007669"/>
    <property type="project" value="UniProtKB-KW"/>
</dbReference>
<evidence type="ECO:0000256" key="16">
    <source>
        <dbReference type="ARBA" id="ARBA00023268"/>
    </source>
</evidence>
<dbReference type="EMBL" id="NCKW01000030">
    <property type="protein sequence ID" value="POM81699.1"/>
    <property type="molecule type" value="Genomic_DNA"/>
</dbReference>
<dbReference type="GO" id="GO:0006508">
    <property type="term" value="P:proteolysis"/>
    <property type="evidence" value="ECO:0007669"/>
    <property type="project" value="UniProtKB-KW"/>
</dbReference>
<keyword evidence="6" id="KW-0547">Nucleotide-binding</keyword>
<evidence type="ECO:0000256" key="15">
    <source>
        <dbReference type="ARBA" id="ARBA00023172"/>
    </source>
</evidence>
<evidence type="ECO:0000256" key="3">
    <source>
        <dbReference type="ARBA" id="ARBA00022670"/>
    </source>
</evidence>
<keyword evidence="3" id="KW-0645">Protease</keyword>
<dbReference type="CDD" id="cd09272">
    <property type="entry name" value="RNase_HI_RT_Ty1"/>
    <property type="match status" value="1"/>
</dbReference>
<keyword evidence="10" id="KW-0460">Magnesium</keyword>
<keyword evidence="14" id="KW-0917">Virion maturation</keyword>
<dbReference type="InterPro" id="IPR039537">
    <property type="entry name" value="Retrotran_Ty1/copia-like"/>
</dbReference>
<dbReference type="OrthoDB" id="119598at2759"/>
<keyword evidence="13" id="KW-0808">Transferase</keyword>
<evidence type="ECO:0000256" key="11">
    <source>
        <dbReference type="ARBA" id="ARBA00022908"/>
    </source>
</evidence>
<dbReference type="InterPro" id="IPR054722">
    <property type="entry name" value="PolX-like_BBD"/>
</dbReference>
<dbReference type="AlphaFoldDB" id="A0A2P4YV78"/>
<evidence type="ECO:0000256" key="14">
    <source>
        <dbReference type="ARBA" id="ARBA00023113"/>
    </source>
</evidence>
<accession>A0A2P4YV78</accession>
<dbReference type="GO" id="GO:0003887">
    <property type="term" value="F:DNA-directed DNA polymerase activity"/>
    <property type="evidence" value="ECO:0007669"/>
    <property type="project" value="UniProtKB-KW"/>
</dbReference>
<dbReference type="PROSITE" id="PS50994">
    <property type="entry name" value="INTEGRASE"/>
    <property type="match status" value="1"/>
</dbReference>
<evidence type="ECO:0000256" key="2">
    <source>
        <dbReference type="ARBA" id="ARBA00022612"/>
    </source>
</evidence>
<keyword evidence="13" id="KW-0548">Nucleotidyltransferase</keyword>
<dbReference type="GO" id="GO:0004519">
    <property type="term" value="F:endonuclease activity"/>
    <property type="evidence" value="ECO:0007669"/>
    <property type="project" value="UniProtKB-KW"/>
</dbReference>
<evidence type="ECO:0000256" key="7">
    <source>
        <dbReference type="ARBA" id="ARBA00022759"/>
    </source>
</evidence>
<feature type="domain" description="Integrase catalytic" evidence="17">
    <location>
        <begin position="407"/>
        <end position="513"/>
    </location>
</feature>
<dbReference type="GO" id="GO:0008270">
    <property type="term" value="F:zinc ion binding"/>
    <property type="evidence" value="ECO:0007669"/>
    <property type="project" value="InterPro"/>
</dbReference>
<dbReference type="InterPro" id="IPR036875">
    <property type="entry name" value="Znf_CCHC_sf"/>
</dbReference>
<dbReference type="InterPro" id="IPR001584">
    <property type="entry name" value="Integrase_cat-core"/>
</dbReference>
<dbReference type="PANTHER" id="PTHR42648:SF11">
    <property type="entry name" value="TRANSPOSON TY4-P GAG-POL POLYPROTEIN"/>
    <property type="match status" value="1"/>
</dbReference>
<dbReference type="Pfam" id="PF25597">
    <property type="entry name" value="SH3_retrovirus"/>
    <property type="match status" value="1"/>
</dbReference>
<dbReference type="InterPro" id="IPR057670">
    <property type="entry name" value="SH3_retrovirus"/>
</dbReference>
<evidence type="ECO:0000256" key="6">
    <source>
        <dbReference type="ARBA" id="ARBA00022741"/>
    </source>
</evidence>
<keyword evidence="8" id="KW-0378">Hydrolase</keyword>
<dbReference type="InterPro" id="IPR036397">
    <property type="entry name" value="RNaseH_sf"/>
</dbReference>
<dbReference type="GO" id="GO:0006310">
    <property type="term" value="P:DNA recombination"/>
    <property type="evidence" value="ECO:0007669"/>
    <property type="project" value="UniProtKB-KW"/>
</dbReference>
<evidence type="ECO:0000256" key="8">
    <source>
        <dbReference type="ARBA" id="ARBA00022801"/>
    </source>
</evidence>
<comment type="function">
    <text evidence="1">The aspartyl protease (PR) mediates the proteolytic cleavages of the Gag and Gag-Pol polyproteins after assembly of the VLP.</text>
</comment>
<dbReference type="InterPro" id="IPR012337">
    <property type="entry name" value="RNaseH-like_sf"/>
</dbReference>
<dbReference type="PANTHER" id="PTHR42648">
    <property type="entry name" value="TRANSPOSASE, PUTATIVE-RELATED"/>
    <property type="match status" value="1"/>
</dbReference>
<evidence type="ECO:0000256" key="1">
    <source>
        <dbReference type="ARBA" id="ARBA00002180"/>
    </source>
</evidence>
<proteinExistence type="predicted"/>
<comment type="caution">
    <text evidence="18">The sequence shown here is derived from an EMBL/GenBank/DDBJ whole genome shotgun (WGS) entry which is preliminary data.</text>
</comment>
<evidence type="ECO:0000256" key="4">
    <source>
        <dbReference type="ARBA" id="ARBA00022722"/>
    </source>
</evidence>
<keyword evidence="9" id="KW-0067">ATP-binding</keyword>
<keyword evidence="19" id="KW-1185">Reference proteome</keyword>
<dbReference type="GO" id="GO:0008233">
    <property type="term" value="F:peptidase activity"/>
    <property type="evidence" value="ECO:0007669"/>
    <property type="project" value="UniProtKB-KW"/>
</dbReference>
<keyword evidence="7" id="KW-0255">Endonuclease</keyword>
<dbReference type="GO" id="GO:0003964">
    <property type="term" value="F:RNA-directed DNA polymerase activity"/>
    <property type="evidence" value="ECO:0007669"/>
    <property type="project" value="UniProtKB-KW"/>
</dbReference>
<dbReference type="InterPro" id="IPR013103">
    <property type="entry name" value="RVT_2"/>
</dbReference>
<dbReference type="Pfam" id="PF07727">
    <property type="entry name" value="RVT_2"/>
    <property type="match status" value="1"/>
</dbReference>
<evidence type="ECO:0000256" key="9">
    <source>
        <dbReference type="ARBA" id="ARBA00022840"/>
    </source>
</evidence>
<dbReference type="Proteomes" id="UP000237271">
    <property type="component" value="Unassembled WGS sequence"/>
</dbReference>
<keyword evidence="5" id="KW-0479">Metal-binding</keyword>
<dbReference type="GO" id="GO:0003676">
    <property type="term" value="F:nucleic acid binding"/>
    <property type="evidence" value="ECO:0007669"/>
    <property type="project" value="InterPro"/>
</dbReference>
<gene>
    <name evidence="18" type="ORF">PHPALM_295</name>
</gene>
<keyword evidence="12" id="KW-0695">RNA-directed DNA polymerase</keyword>
<evidence type="ECO:0000259" key="17">
    <source>
        <dbReference type="PROSITE" id="PS50994"/>
    </source>
</evidence>
<protein>
    <recommendedName>
        <fullName evidence="17">Integrase catalytic domain-containing protein</fullName>
    </recommendedName>
</protein>
<dbReference type="SUPFAM" id="SSF53098">
    <property type="entry name" value="Ribonuclease H-like"/>
    <property type="match status" value="1"/>
</dbReference>
<dbReference type="Pfam" id="PF22936">
    <property type="entry name" value="Pol_BBD"/>
    <property type="match status" value="1"/>
</dbReference>
<keyword evidence="13" id="KW-0239">DNA-directed DNA polymerase</keyword>
<reference evidence="18 19" key="1">
    <citation type="journal article" date="2017" name="Genome Biol. Evol.">
        <title>Phytophthora megakarya and P. palmivora, closely related causal agents of cacao black pod rot, underwent increases in genome sizes and gene numbers by different mechanisms.</title>
        <authorList>
            <person name="Ali S.S."/>
            <person name="Shao J."/>
            <person name="Lary D.J."/>
            <person name="Kronmiller B."/>
            <person name="Shen D."/>
            <person name="Strem M.D."/>
            <person name="Amoako-Attah I."/>
            <person name="Akrofi A.Y."/>
            <person name="Begoude B.A."/>
            <person name="Ten Hoopen G.M."/>
            <person name="Coulibaly K."/>
            <person name="Kebe B.I."/>
            <person name="Melnick R.L."/>
            <person name="Guiltinan M.J."/>
            <person name="Tyler B.M."/>
            <person name="Meinhardt L.W."/>
            <person name="Bailey B.A."/>
        </authorList>
    </citation>
    <scope>NUCLEOTIDE SEQUENCE [LARGE SCALE GENOMIC DNA]</scope>
    <source>
        <strain evidence="19">sbr112.9</strain>
    </source>
</reference>
<dbReference type="Pfam" id="PF14223">
    <property type="entry name" value="Retrotran_gag_2"/>
    <property type="match status" value="1"/>
</dbReference>
<dbReference type="Gene3D" id="3.30.420.10">
    <property type="entry name" value="Ribonuclease H-like superfamily/Ribonuclease H"/>
    <property type="match status" value="2"/>
</dbReference>
<dbReference type="SUPFAM" id="SSF57756">
    <property type="entry name" value="Retrovirus zinc finger-like domains"/>
    <property type="match status" value="1"/>
</dbReference>
<evidence type="ECO:0000256" key="13">
    <source>
        <dbReference type="ARBA" id="ARBA00022932"/>
    </source>
</evidence>
<evidence type="ECO:0000256" key="5">
    <source>
        <dbReference type="ARBA" id="ARBA00022723"/>
    </source>
</evidence>
<name>A0A2P4YV78_9STRA</name>
<evidence type="ECO:0000313" key="18">
    <source>
        <dbReference type="EMBL" id="POM81699.1"/>
    </source>
</evidence>
<keyword evidence="2" id="KW-1188">Viral release from host cell</keyword>
<dbReference type="GO" id="GO:0005524">
    <property type="term" value="F:ATP binding"/>
    <property type="evidence" value="ECO:0007669"/>
    <property type="project" value="UniProtKB-KW"/>
</dbReference>